<dbReference type="EMBL" id="JBHRST010000020">
    <property type="protein sequence ID" value="MFC3098615.1"/>
    <property type="molecule type" value="Genomic_DNA"/>
</dbReference>
<proteinExistence type="predicted"/>
<dbReference type="Proteomes" id="UP001595456">
    <property type="component" value="Unassembled WGS sequence"/>
</dbReference>
<protein>
    <submittedName>
        <fullName evidence="3">Gldg family protein</fullName>
    </submittedName>
</protein>
<feature type="domain" description="ABC-type uncharacterised transport system" evidence="2">
    <location>
        <begin position="72"/>
        <end position="168"/>
    </location>
</feature>
<evidence type="ECO:0000256" key="1">
    <source>
        <dbReference type="SAM" id="SignalP"/>
    </source>
</evidence>
<reference evidence="4" key="1">
    <citation type="journal article" date="2019" name="Int. J. Syst. Evol. Microbiol.">
        <title>The Global Catalogue of Microorganisms (GCM) 10K type strain sequencing project: providing services to taxonomists for standard genome sequencing and annotation.</title>
        <authorList>
            <consortium name="The Broad Institute Genomics Platform"/>
            <consortium name="The Broad Institute Genome Sequencing Center for Infectious Disease"/>
            <person name="Wu L."/>
            <person name="Ma J."/>
        </authorList>
    </citation>
    <scope>NUCLEOTIDE SEQUENCE [LARGE SCALE GENOMIC DNA]</scope>
    <source>
        <strain evidence="4">KCTC 52607</strain>
    </source>
</reference>
<name>A0ABV7E7F7_9SPHN</name>
<feature type="signal peptide" evidence="1">
    <location>
        <begin position="1"/>
        <end position="25"/>
    </location>
</feature>
<evidence type="ECO:0000259" key="2">
    <source>
        <dbReference type="Pfam" id="PF09822"/>
    </source>
</evidence>
<feature type="chain" id="PRO_5047459884" evidence="1">
    <location>
        <begin position="26"/>
        <end position="285"/>
    </location>
</feature>
<dbReference type="RefSeq" id="WP_336926351.1">
    <property type="nucleotide sequence ID" value="NZ_JBANRO010000007.1"/>
</dbReference>
<dbReference type="Pfam" id="PF09822">
    <property type="entry name" value="ABC_transp_aux"/>
    <property type="match status" value="1"/>
</dbReference>
<gene>
    <name evidence="3" type="ORF">ACFODU_12535</name>
</gene>
<keyword evidence="1" id="KW-0732">Signal</keyword>
<comment type="caution">
    <text evidence="3">The sequence shown here is derived from an EMBL/GenBank/DDBJ whole genome shotgun (WGS) entry which is preliminary data.</text>
</comment>
<evidence type="ECO:0000313" key="4">
    <source>
        <dbReference type="Proteomes" id="UP001595456"/>
    </source>
</evidence>
<accession>A0ABV7E7F7</accession>
<keyword evidence="4" id="KW-1185">Reference proteome</keyword>
<organism evidence="3 4">
    <name type="scientific">Alteraurantiacibacter palmitatis</name>
    <dbReference type="NCBI Taxonomy" id="2054628"/>
    <lineage>
        <taxon>Bacteria</taxon>
        <taxon>Pseudomonadati</taxon>
        <taxon>Pseudomonadota</taxon>
        <taxon>Alphaproteobacteria</taxon>
        <taxon>Sphingomonadales</taxon>
        <taxon>Erythrobacteraceae</taxon>
        <taxon>Alteraurantiacibacter</taxon>
    </lineage>
</organism>
<dbReference type="InterPro" id="IPR019196">
    <property type="entry name" value="ABC_transp_unknown"/>
</dbReference>
<sequence length="285" mass="29710">MRRAIKAALAAGGVLLAGLVSPVLAQDAAQDMAEPRPVLALMGTVPIYWGEAEGLTDLLSGAQEGHWARPVLERRFTLEPVSYLSAEALAGHSLLLLAQPRAFSAQENVALDAWVRAGGRLLLFADPMMTGESRFNLGDRRRPQDVALLSPILTHWGLALRFDEEQDDALRAVDLWGAAVPVKLAGQFALLSQESPCRLLAQAVIAQCRLGAGEALIVADAALLDIEGPWPAAEDALGALSALLAGETGEIAGSGVIPALAAREIDGNPGLSGMAPDARSGTGPP</sequence>
<evidence type="ECO:0000313" key="3">
    <source>
        <dbReference type="EMBL" id="MFC3098615.1"/>
    </source>
</evidence>